<dbReference type="EMBL" id="RSFA01000006">
    <property type="protein sequence ID" value="RSD32614.1"/>
    <property type="molecule type" value="Genomic_DNA"/>
</dbReference>
<dbReference type="SUPFAM" id="SSF52540">
    <property type="entry name" value="P-loop containing nucleoside triphosphate hydrolases"/>
    <property type="match status" value="1"/>
</dbReference>
<sequence>MSQLPQLLCNANFINAQQVEATLATMKAEQIDACSALTRLDNVTPITLAETLSKLFNLPVVSLDSFDYQSCCEQLGVSHLIHQHLALPLEITHCQLLIAVADPSNSITEQEFNFMTGLNIKCVLVEVSQLTHAIHSLYGSESANQQYNTKHISSNELEHLVDDVRSKEEGIEQDNSLISRYIHQIILEAVRKKVSDIHFEPYDGWFRIRFRCDGLLIEAHQPPHQIYQRLVSRLKILAQLDISERRQPQDGRITFNLTESNIIHIRISTLPTMWGEKIVLRLQNNQVTNLDLTFLGYDSYQRQVFTQALHKPQGLILITGPTGSGKTLSLYSGLTLLNKGSINISTAEDPVEISLPGINQVQIQPQIGFGFAQALRAFLRQDPDVIMVGEIRDKETADIATKAAQTGHLVLATLHTNSSTEAIVRLKNIGIESYNIAASLSLVIAQRLVRRLCPLCKCADTVPANIPQVKGTVYYQASANGCNACNQGYLGRIGIYEMLSITPELTQSILKQDTQAQLDKLAKKQGMKTLNQLGIQKVCEGVTSHAELQRVLVR</sequence>
<evidence type="ECO:0000313" key="5">
    <source>
        <dbReference type="EMBL" id="RSD32614.1"/>
    </source>
</evidence>
<evidence type="ECO:0000256" key="3">
    <source>
        <dbReference type="ARBA" id="ARBA00022840"/>
    </source>
</evidence>
<dbReference type="Proteomes" id="UP000269041">
    <property type="component" value="Unassembled WGS sequence"/>
</dbReference>
<dbReference type="FunFam" id="3.40.50.300:FF:000398">
    <property type="entry name" value="Type IV pilus assembly ATPase PilB"/>
    <property type="match status" value="1"/>
</dbReference>
<evidence type="ECO:0000256" key="2">
    <source>
        <dbReference type="ARBA" id="ARBA00022741"/>
    </source>
</evidence>
<dbReference type="Gene3D" id="3.30.300.160">
    <property type="entry name" value="Type II secretion system, protein E, N-terminal domain"/>
    <property type="match status" value="1"/>
</dbReference>
<dbReference type="AlphaFoldDB" id="A0A3R9F900"/>
<keyword evidence="3" id="KW-0067">ATP-binding</keyword>
<feature type="domain" description="Bacterial type II secretion system protein E" evidence="4">
    <location>
        <begin position="379"/>
        <end position="393"/>
    </location>
</feature>
<dbReference type="InterPro" id="IPR037257">
    <property type="entry name" value="T2SS_E_N_sf"/>
</dbReference>
<dbReference type="RefSeq" id="WP_125319698.1">
    <property type="nucleotide sequence ID" value="NZ_AP024889.1"/>
</dbReference>
<dbReference type="InterPro" id="IPR001482">
    <property type="entry name" value="T2SS/T4SS_dom"/>
</dbReference>
<gene>
    <name evidence="5" type="ORF">EJA03_02675</name>
</gene>
<keyword evidence="2" id="KW-0547">Nucleotide-binding</keyword>
<dbReference type="GO" id="GO:0016887">
    <property type="term" value="F:ATP hydrolysis activity"/>
    <property type="evidence" value="ECO:0007669"/>
    <property type="project" value="TreeGrafter"/>
</dbReference>
<dbReference type="PROSITE" id="PS00662">
    <property type="entry name" value="T2SP_E"/>
    <property type="match status" value="1"/>
</dbReference>
<dbReference type="CDD" id="cd01129">
    <property type="entry name" value="PulE-GspE-like"/>
    <property type="match status" value="1"/>
</dbReference>
<evidence type="ECO:0000259" key="4">
    <source>
        <dbReference type="PROSITE" id="PS00662"/>
    </source>
</evidence>
<protein>
    <submittedName>
        <fullName evidence="5">Type IV-A pilus assembly ATPase PilB</fullName>
    </submittedName>
</protein>
<proteinExistence type="inferred from homology"/>
<comment type="similarity">
    <text evidence="1">Belongs to the GSP E family.</text>
</comment>
<organism evidence="5 6">
    <name type="scientific">Vibrio pectenicida</name>
    <dbReference type="NCBI Taxonomy" id="62763"/>
    <lineage>
        <taxon>Bacteria</taxon>
        <taxon>Pseudomonadati</taxon>
        <taxon>Pseudomonadota</taxon>
        <taxon>Gammaproteobacteria</taxon>
        <taxon>Vibrionales</taxon>
        <taxon>Vibrionaceae</taxon>
        <taxon>Vibrio</taxon>
    </lineage>
</organism>
<dbReference type="GO" id="GO:0005524">
    <property type="term" value="F:ATP binding"/>
    <property type="evidence" value="ECO:0007669"/>
    <property type="project" value="UniProtKB-KW"/>
</dbReference>
<accession>A0A3R9F900</accession>
<dbReference type="Pfam" id="PF05157">
    <property type="entry name" value="MshEN"/>
    <property type="match status" value="1"/>
</dbReference>
<dbReference type="InterPro" id="IPR027417">
    <property type="entry name" value="P-loop_NTPase"/>
</dbReference>
<dbReference type="GO" id="GO:0005886">
    <property type="term" value="C:plasma membrane"/>
    <property type="evidence" value="ECO:0007669"/>
    <property type="project" value="TreeGrafter"/>
</dbReference>
<keyword evidence="6" id="KW-1185">Reference proteome</keyword>
<dbReference type="PANTHER" id="PTHR30258:SF1">
    <property type="entry name" value="PROTEIN TRANSPORT PROTEIN HOFB HOMOLOG"/>
    <property type="match status" value="1"/>
</dbReference>
<evidence type="ECO:0000256" key="1">
    <source>
        <dbReference type="ARBA" id="ARBA00006611"/>
    </source>
</evidence>
<comment type="caution">
    <text evidence="5">The sequence shown here is derived from an EMBL/GenBank/DDBJ whole genome shotgun (WGS) entry which is preliminary data.</text>
</comment>
<dbReference type="Gene3D" id="3.30.450.90">
    <property type="match status" value="1"/>
</dbReference>
<dbReference type="InterPro" id="IPR007831">
    <property type="entry name" value="T2SS_GspE_N"/>
</dbReference>
<dbReference type="SUPFAM" id="SSF160246">
    <property type="entry name" value="EspE N-terminal domain-like"/>
    <property type="match status" value="1"/>
</dbReference>
<dbReference type="OrthoDB" id="9804785at2"/>
<dbReference type="PANTHER" id="PTHR30258">
    <property type="entry name" value="TYPE II SECRETION SYSTEM PROTEIN GSPE-RELATED"/>
    <property type="match status" value="1"/>
</dbReference>
<name>A0A3R9F900_9VIBR</name>
<evidence type="ECO:0000313" key="6">
    <source>
        <dbReference type="Proteomes" id="UP000269041"/>
    </source>
</evidence>
<reference evidence="5 6" key="1">
    <citation type="submission" date="2018-12" db="EMBL/GenBank/DDBJ databases">
        <title>Genomic taxonomy of the Vibrionaceae family.</title>
        <authorList>
            <person name="Gomez-Gil B."/>
            <person name="Enciso-Ibarra K."/>
        </authorList>
    </citation>
    <scope>NUCLEOTIDE SEQUENCE [LARGE SCALE GENOMIC DNA]</scope>
    <source>
        <strain evidence="5 6">CAIM 594</strain>
    </source>
</reference>
<dbReference type="Gene3D" id="3.40.50.300">
    <property type="entry name" value="P-loop containing nucleotide triphosphate hydrolases"/>
    <property type="match status" value="1"/>
</dbReference>
<dbReference type="Pfam" id="PF00437">
    <property type="entry name" value="T2SSE"/>
    <property type="match status" value="1"/>
</dbReference>